<dbReference type="InterPro" id="IPR036397">
    <property type="entry name" value="RNaseH_sf"/>
</dbReference>
<dbReference type="GO" id="GO:0004523">
    <property type="term" value="F:RNA-DNA hybrid ribonuclease activity"/>
    <property type="evidence" value="ECO:0007669"/>
    <property type="project" value="InterPro"/>
</dbReference>
<reference evidence="2" key="2">
    <citation type="submission" date="2020-09" db="EMBL/GenBank/DDBJ databases">
        <authorList>
            <person name="Sun Q."/>
            <person name="Zhou Y."/>
        </authorList>
    </citation>
    <scope>NUCLEOTIDE SEQUENCE</scope>
    <source>
        <strain evidence="2">CGMCC 1.15371</strain>
    </source>
</reference>
<organism evidence="2 3">
    <name type="scientific">Pullulanibacillus camelliae</name>
    <dbReference type="NCBI Taxonomy" id="1707096"/>
    <lineage>
        <taxon>Bacteria</taxon>
        <taxon>Bacillati</taxon>
        <taxon>Bacillota</taxon>
        <taxon>Bacilli</taxon>
        <taxon>Bacillales</taxon>
        <taxon>Sporolactobacillaceae</taxon>
        <taxon>Pullulanibacillus</taxon>
    </lineage>
</organism>
<dbReference type="Proteomes" id="UP000628775">
    <property type="component" value="Unassembled WGS sequence"/>
</dbReference>
<evidence type="ECO:0000259" key="1">
    <source>
        <dbReference type="PROSITE" id="PS50879"/>
    </source>
</evidence>
<dbReference type="Gene3D" id="3.30.420.10">
    <property type="entry name" value="Ribonuclease H-like superfamily/Ribonuclease H"/>
    <property type="match status" value="1"/>
</dbReference>
<dbReference type="AlphaFoldDB" id="A0A8J2YNT8"/>
<name>A0A8J2YNT8_9BACL</name>
<dbReference type="InterPro" id="IPR002156">
    <property type="entry name" value="RNaseH_domain"/>
</dbReference>
<sequence>MDVRMLLIYKTRQGLEVGLNSDELSAEKALLIAEDLERTGRIKQLELIDQQERMWNVKTLKRFIEDIQGEPHNITLYFDGGFNEETKTSGLACVIYYEQNGRAFRLRKNAKATNLLTNNEAEYAALDLALRALEQLGVHHLQVKIKGDSQVVINQLLGEWPCFEKALNQWADRIEAKLAGLGLTPDYQLISRKLNQEADHLATQALQSIDISSTIELNQGRD</sequence>
<dbReference type="InterPro" id="IPR012337">
    <property type="entry name" value="RNaseH-like_sf"/>
</dbReference>
<proteinExistence type="predicted"/>
<evidence type="ECO:0000313" key="3">
    <source>
        <dbReference type="Proteomes" id="UP000628775"/>
    </source>
</evidence>
<accession>A0A8J2YNT8</accession>
<dbReference type="PANTHER" id="PTHR46387">
    <property type="entry name" value="POLYNUCLEOTIDYL TRANSFERASE, RIBONUCLEASE H-LIKE SUPERFAMILY PROTEIN"/>
    <property type="match status" value="1"/>
</dbReference>
<gene>
    <name evidence="2" type="ORF">GCM10011391_39970</name>
</gene>
<reference evidence="2" key="1">
    <citation type="journal article" date="2014" name="Int. J. Syst. Evol. Microbiol.">
        <title>Complete genome sequence of Corynebacterium casei LMG S-19264T (=DSM 44701T), isolated from a smear-ripened cheese.</title>
        <authorList>
            <consortium name="US DOE Joint Genome Institute (JGI-PGF)"/>
            <person name="Walter F."/>
            <person name="Albersmeier A."/>
            <person name="Kalinowski J."/>
            <person name="Ruckert C."/>
        </authorList>
    </citation>
    <scope>NUCLEOTIDE SEQUENCE</scope>
    <source>
        <strain evidence="2">CGMCC 1.15371</strain>
    </source>
</reference>
<dbReference type="GO" id="GO:0003676">
    <property type="term" value="F:nucleic acid binding"/>
    <property type="evidence" value="ECO:0007669"/>
    <property type="project" value="InterPro"/>
</dbReference>
<comment type="caution">
    <text evidence="2">The sequence shown here is derived from an EMBL/GenBank/DDBJ whole genome shotgun (WGS) entry which is preliminary data.</text>
</comment>
<dbReference type="PANTHER" id="PTHR46387:SF2">
    <property type="entry name" value="RIBONUCLEASE HI"/>
    <property type="match status" value="1"/>
</dbReference>
<dbReference type="SUPFAM" id="SSF53098">
    <property type="entry name" value="Ribonuclease H-like"/>
    <property type="match status" value="1"/>
</dbReference>
<protein>
    <recommendedName>
        <fullName evidence="1">RNase H type-1 domain-containing protein</fullName>
    </recommendedName>
</protein>
<keyword evidence="3" id="KW-1185">Reference proteome</keyword>
<evidence type="ECO:0000313" key="2">
    <source>
        <dbReference type="EMBL" id="GGE57078.1"/>
    </source>
</evidence>
<feature type="domain" description="RNase H type-1" evidence="1">
    <location>
        <begin position="70"/>
        <end position="207"/>
    </location>
</feature>
<dbReference type="RefSeq" id="WP_188699086.1">
    <property type="nucleotide sequence ID" value="NZ_BMIR01000042.1"/>
</dbReference>
<dbReference type="PROSITE" id="PS50879">
    <property type="entry name" value="RNASE_H_1"/>
    <property type="match status" value="1"/>
</dbReference>
<dbReference type="CDD" id="cd09279">
    <property type="entry name" value="RNase_HI_like"/>
    <property type="match status" value="1"/>
</dbReference>
<dbReference type="EMBL" id="BMIR01000042">
    <property type="protein sequence ID" value="GGE57078.1"/>
    <property type="molecule type" value="Genomic_DNA"/>
</dbReference>
<dbReference type="Pfam" id="PF13456">
    <property type="entry name" value="RVT_3"/>
    <property type="match status" value="1"/>
</dbReference>
<dbReference type="NCBIfam" id="NF005822">
    <property type="entry name" value="PRK07708.1"/>
    <property type="match status" value="1"/>
</dbReference>